<dbReference type="Proteomes" id="UP001194469">
    <property type="component" value="Unassembled WGS sequence"/>
</dbReference>
<evidence type="ECO:0000256" key="1">
    <source>
        <dbReference type="ARBA" id="ARBA00022500"/>
    </source>
</evidence>
<dbReference type="InterPro" id="IPR003660">
    <property type="entry name" value="HAMP_dom"/>
</dbReference>
<keyword evidence="1" id="KW-0145">Chemotaxis</keyword>
<evidence type="ECO:0000259" key="6">
    <source>
        <dbReference type="PROSITE" id="PS50111"/>
    </source>
</evidence>
<evidence type="ECO:0000259" key="7">
    <source>
        <dbReference type="PROSITE" id="PS50885"/>
    </source>
</evidence>
<dbReference type="Pfam" id="PF00672">
    <property type="entry name" value="HAMP"/>
    <property type="match status" value="1"/>
</dbReference>
<dbReference type="Gene3D" id="1.10.287.950">
    <property type="entry name" value="Methyl-accepting chemotaxis protein"/>
    <property type="match status" value="1"/>
</dbReference>
<dbReference type="PROSITE" id="PS50885">
    <property type="entry name" value="HAMP"/>
    <property type="match status" value="1"/>
</dbReference>
<keyword evidence="5" id="KW-1133">Transmembrane helix</keyword>
<reference evidence="8 9" key="1">
    <citation type="submission" date="2019-08" db="EMBL/GenBank/DDBJ databases">
        <authorList>
            <person name="Luo N."/>
        </authorList>
    </citation>
    <scope>NUCLEOTIDE SEQUENCE [LARGE SCALE GENOMIC DNA]</scope>
    <source>
        <strain evidence="8 9">NCIMB 9442</strain>
    </source>
</reference>
<dbReference type="PANTHER" id="PTHR43531:SF11">
    <property type="entry name" value="METHYL-ACCEPTING CHEMOTAXIS PROTEIN 3"/>
    <property type="match status" value="1"/>
</dbReference>
<feature type="domain" description="Methyl-accepting transducer" evidence="6">
    <location>
        <begin position="291"/>
        <end position="506"/>
    </location>
</feature>
<dbReference type="Pfam" id="PF00015">
    <property type="entry name" value="MCPsignal"/>
    <property type="match status" value="1"/>
</dbReference>
<feature type="transmembrane region" description="Helical" evidence="5">
    <location>
        <begin position="15"/>
        <end position="34"/>
    </location>
</feature>
<dbReference type="PRINTS" id="PR00260">
    <property type="entry name" value="CHEMTRNSDUCR"/>
</dbReference>
<dbReference type="InterPro" id="IPR021796">
    <property type="entry name" value="Tll0287-like_dom"/>
</dbReference>
<feature type="compositionally biased region" description="Basic and acidic residues" evidence="4">
    <location>
        <begin position="558"/>
        <end position="573"/>
    </location>
</feature>
<comment type="similarity">
    <text evidence="2">Belongs to the methyl-accepting chemotaxis (MCP) protein family.</text>
</comment>
<organism evidence="8 9">
    <name type="scientific">Nitratidesulfovibrio oxamicus</name>
    <dbReference type="NCBI Taxonomy" id="32016"/>
    <lineage>
        <taxon>Bacteria</taxon>
        <taxon>Pseudomonadati</taxon>
        <taxon>Thermodesulfobacteriota</taxon>
        <taxon>Desulfovibrionia</taxon>
        <taxon>Desulfovibrionales</taxon>
        <taxon>Desulfovibrionaceae</taxon>
        <taxon>Nitratidesulfovibrio</taxon>
    </lineage>
</organism>
<evidence type="ECO:0000256" key="3">
    <source>
        <dbReference type="PROSITE-ProRule" id="PRU00284"/>
    </source>
</evidence>
<comment type="caution">
    <text evidence="8">The sequence shown here is derived from an EMBL/GenBank/DDBJ whole genome shotgun (WGS) entry which is preliminary data.</text>
</comment>
<feature type="domain" description="HAMP" evidence="7">
    <location>
        <begin position="234"/>
        <end position="286"/>
    </location>
</feature>
<proteinExistence type="inferred from homology"/>
<evidence type="ECO:0000256" key="2">
    <source>
        <dbReference type="ARBA" id="ARBA00029447"/>
    </source>
</evidence>
<dbReference type="PANTHER" id="PTHR43531">
    <property type="entry name" value="PROTEIN ICFG"/>
    <property type="match status" value="1"/>
</dbReference>
<evidence type="ECO:0000256" key="5">
    <source>
        <dbReference type="SAM" id="Phobius"/>
    </source>
</evidence>
<dbReference type="InterPro" id="IPR004090">
    <property type="entry name" value="Chemotax_Me-accpt_rcpt"/>
</dbReference>
<dbReference type="InterPro" id="IPR051310">
    <property type="entry name" value="MCP_chemotaxis"/>
</dbReference>
<feature type="transmembrane region" description="Helical" evidence="5">
    <location>
        <begin position="213"/>
        <end position="232"/>
    </location>
</feature>
<feature type="region of interest" description="Disordered" evidence="4">
    <location>
        <begin position="529"/>
        <end position="597"/>
    </location>
</feature>
<dbReference type="CDD" id="cd06225">
    <property type="entry name" value="HAMP"/>
    <property type="match status" value="1"/>
</dbReference>
<accession>A0ABS0J0M3</accession>
<keyword evidence="3" id="KW-0807">Transducer</keyword>
<keyword evidence="9" id="KW-1185">Reference proteome</keyword>
<dbReference type="SMART" id="SM00304">
    <property type="entry name" value="HAMP"/>
    <property type="match status" value="1"/>
</dbReference>
<keyword evidence="5" id="KW-0812">Transmembrane</keyword>
<evidence type="ECO:0000256" key="4">
    <source>
        <dbReference type="SAM" id="MobiDB-lite"/>
    </source>
</evidence>
<dbReference type="Pfam" id="PF11845">
    <property type="entry name" value="Tll0287-like"/>
    <property type="match status" value="1"/>
</dbReference>
<dbReference type="PROSITE" id="PS50111">
    <property type="entry name" value="CHEMOTAXIS_TRANSDUC_2"/>
    <property type="match status" value="1"/>
</dbReference>
<dbReference type="InterPro" id="IPR004089">
    <property type="entry name" value="MCPsignal_dom"/>
</dbReference>
<gene>
    <name evidence="8" type="ORF">FVW20_02765</name>
</gene>
<dbReference type="RefSeq" id="WP_196608194.1">
    <property type="nucleotide sequence ID" value="NZ_VRYY01000057.1"/>
</dbReference>
<evidence type="ECO:0000313" key="9">
    <source>
        <dbReference type="Proteomes" id="UP001194469"/>
    </source>
</evidence>
<evidence type="ECO:0000313" key="8">
    <source>
        <dbReference type="EMBL" id="MBG3875973.1"/>
    </source>
</evidence>
<keyword evidence="5" id="KW-0472">Membrane</keyword>
<dbReference type="EMBL" id="VRYY01000057">
    <property type="protein sequence ID" value="MBG3875973.1"/>
    <property type="molecule type" value="Genomic_DNA"/>
</dbReference>
<sequence length="597" mass="63227">MTGERERRGAFGIKAKIMAIAILGPACIAGVMAVQRIGDIREGAHEAILEQSRAVVLMAEAARDEMSRKLEGGLIRPFAELSPDKVVDAVPVITAIKMARVNAEKLGYEFRVPKMHPRNQANEPTDLERRVLEQLSASGQQELILREADHIRYFRAIKLTRECLFCHGDPKGERDVVGGIKEGWREGEVHGAFEIVSSLQAVNAQVRSAALSVAGWALGIVGVVVSCAWLLASRSIARPLQRIRDVAGQVASGDLTTDIDVTSRDEVGSVAEAIRTMTGNLRRVIGEVMETTNGVTAGSRELSETAVNMAQGATEQASAVEEVSASVEQMTSNIQQNAENAAETDRIALRSAEDAREGGTAVAQTVRAMKTIAEKISIVQEIARQTNLLALNAAIEAARAGEHGKGFAVVASEVRKLAERSGTAAAEIGELSSSSVALAERAGSMLGTLVPSIQKTAELVQEIAAGSKEQSVGAEQINKAVQQLDSVIQQNASASELMAATSEELAGQATQLAQTVAFFRLPAGGGVPSMGRPVPSVRSGPPGRTGGLEIRRPQRGHPHADITEVGVHGDRPARAGQSGVTLELDEAGTSDADFERY</sequence>
<protein>
    <submittedName>
        <fullName evidence="8">DUF3365 domain-containing protein</fullName>
    </submittedName>
</protein>
<name>A0ABS0J0M3_9BACT</name>
<dbReference type="SMART" id="SM00283">
    <property type="entry name" value="MA"/>
    <property type="match status" value="1"/>
</dbReference>
<dbReference type="SUPFAM" id="SSF58104">
    <property type="entry name" value="Methyl-accepting chemotaxis protein (MCP) signaling domain"/>
    <property type="match status" value="1"/>
</dbReference>